<dbReference type="GO" id="GO:0005737">
    <property type="term" value="C:cytoplasm"/>
    <property type="evidence" value="ECO:0007669"/>
    <property type="project" value="TreeGrafter"/>
</dbReference>
<comment type="similarity">
    <text evidence="3">Belongs to the peptidase M50B family.</text>
</comment>
<evidence type="ECO:0000256" key="7">
    <source>
        <dbReference type="SAM" id="Phobius"/>
    </source>
</evidence>
<keyword evidence="4 7" id="KW-0812">Transmembrane</keyword>
<dbReference type="InterPro" id="IPR011053">
    <property type="entry name" value="Single_hybrid_motif"/>
</dbReference>
<evidence type="ECO:0000256" key="3">
    <source>
        <dbReference type="ARBA" id="ARBA00007931"/>
    </source>
</evidence>
<feature type="transmembrane region" description="Helical" evidence="7">
    <location>
        <begin position="277"/>
        <end position="297"/>
    </location>
</feature>
<evidence type="ECO:0000313" key="9">
    <source>
        <dbReference type="EMBL" id="PRN00564.1"/>
    </source>
</evidence>
<dbReference type="Pfam" id="PF02163">
    <property type="entry name" value="Peptidase_M50"/>
    <property type="match status" value="1"/>
</dbReference>
<evidence type="ECO:0000256" key="6">
    <source>
        <dbReference type="ARBA" id="ARBA00023136"/>
    </source>
</evidence>
<sequence length="709" mass="83294">MLPNQKEILLPKIREDLKLLETSPCEDGTKQWNIFDPITNKYFTIGIDSLELIKHWEAGISTQEFIKKLEKVNYIIDEESLIVFISFLSNSGLVKCQTMEDNKKIIEQRKKLKQNLFKWLMHNYLFIKIPLFKPDKWLTKNYHKIDFLYSKFWNNIVLLLGIIGILLVIRDWDNFISTFMYLFSKEGMIYYGLSLIFVKSLHELGHAFTAKRYGCKVPSIGVAFLVLFPVLYTDTTNAYSIKSKYKRLRIVLAGMKVEIYLALIATFLWSFLSDGPLRSIVFIIATTSWITSLLVNISPFLRFDGYYALSDLTNNPNLQPRAFAMAKWFIRYYILGLDDKEPENLSKKKKTFFIIYAILTWIYRLFLFLGIAFLVYYFAFKVLGIILFLVEIIWFILLPVYNELKIWWEKRENVKLNRRNKISMVIFLLVLILLFTPWNSKIYLPAVLEAKNFTEIYTTKNGYISEIYVKNGDIVKKDQVLIKIESYELEYNIYKLQKELDLLVEDLKKQAANKEVLDNKFIIQENIYKKEKELKGFLEIKNMLNIKASFDGVVYFNNTYNIGQYVNIKEAILTLFDVNTSRFVGYCNDTDYKYLKENSKGKFVSNIPDLKSFDLVLQDVSLISLTNLEYEELSSIYSGEIPTRETNEENKKRLFSDKAYFKIEAKANNFDLSLKTRIDGVIILESQTSSFIVRGFNSIYNFMVKESTF</sequence>
<feature type="domain" description="Peptidase M50" evidence="8">
    <location>
        <begin position="193"/>
        <end position="349"/>
    </location>
</feature>
<feature type="transmembrane region" description="Helical" evidence="7">
    <location>
        <begin position="353"/>
        <end position="376"/>
    </location>
</feature>
<keyword evidence="6 7" id="KW-0472">Membrane</keyword>
<dbReference type="PANTHER" id="PTHR13325:SF3">
    <property type="entry name" value="MEMBRANE-BOUND TRANSCRIPTION FACTOR SITE-2 PROTEASE"/>
    <property type="match status" value="1"/>
</dbReference>
<comment type="cofactor">
    <cofactor evidence="1">
        <name>Zn(2+)</name>
        <dbReference type="ChEBI" id="CHEBI:29105"/>
    </cofactor>
</comment>
<dbReference type="EMBL" id="NXGD01000005">
    <property type="protein sequence ID" value="PRN00564.1"/>
    <property type="molecule type" value="Genomic_DNA"/>
</dbReference>
<dbReference type="InterPro" id="IPR001193">
    <property type="entry name" value="MBTPS2"/>
</dbReference>
<dbReference type="GO" id="GO:0012505">
    <property type="term" value="C:endomembrane system"/>
    <property type="evidence" value="ECO:0007669"/>
    <property type="project" value="UniProtKB-SubCell"/>
</dbReference>
<proteinExistence type="inferred from homology"/>
<feature type="transmembrane region" description="Helical" evidence="7">
    <location>
        <begin position="422"/>
        <end position="438"/>
    </location>
</feature>
<dbReference type="Gene3D" id="2.40.50.100">
    <property type="match status" value="1"/>
</dbReference>
<dbReference type="Proteomes" id="UP000238811">
    <property type="component" value="Unassembled WGS sequence"/>
</dbReference>
<dbReference type="InterPro" id="IPR008915">
    <property type="entry name" value="Peptidase_M50"/>
</dbReference>
<evidence type="ECO:0000259" key="8">
    <source>
        <dbReference type="Pfam" id="PF02163"/>
    </source>
</evidence>
<dbReference type="AlphaFoldDB" id="A0A2S9TP11"/>
<dbReference type="GO" id="GO:0016020">
    <property type="term" value="C:membrane"/>
    <property type="evidence" value="ECO:0007669"/>
    <property type="project" value="InterPro"/>
</dbReference>
<evidence type="ECO:0000256" key="2">
    <source>
        <dbReference type="ARBA" id="ARBA00004127"/>
    </source>
</evidence>
<accession>A0A2S9TP11</accession>
<dbReference type="GO" id="GO:0031293">
    <property type="term" value="P:membrane protein intracellular domain proteolysis"/>
    <property type="evidence" value="ECO:0007669"/>
    <property type="project" value="TreeGrafter"/>
</dbReference>
<feature type="transmembrane region" description="Helical" evidence="7">
    <location>
        <begin position="152"/>
        <end position="169"/>
    </location>
</feature>
<reference evidence="9 10" key="1">
    <citation type="submission" date="2017-09" db="EMBL/GenBank/DDBJ databases">
        <title>Reassesment of A. cryaerophilus.</title>
        <authorList>
            <person name="Perez-Cataluna A."/>
            <person name="Collado L."/>
            <person name="Salgado O."/>
            <person name="Lefinanco V."/>
            <person name="Figueras M.J."/>
        </authorList>
    </citation>
    <scope>NUCLEOTIDE SEQUENCE [LARGE SCALE GENOMIC DNA]</scope>
    <source>
        <strain evidence="9 10">LMG 10229</strain>
    </source>
</reference>
<evidence type="ECO:0000313" key="10">
    <source>
        <dbReference type="Proteomes" id="UP000238811"/>
    </source>
</evidence>
<name>A0A2S9TP11_9BACT</name>
<comment type="caution">
    <text evidence="9">The sequence shown here is derived from an EMBL/GenBank/DDBJ whole genome shotgun (WGS) entry which is preliminary data.</text>
</comment>
<dbReference type="SUPFAM" id="SSF51230">
    <property type="entry name" value="Single hybrid motif"/>
    <property type="match status" value="1"/>
</dbReference>
<feature type="transmembrane region" description="Helical" evidence="7">
    <location>
        <begin position="251"/>
        <end position="271"/>
    </location>
</feature>
<protein>
    <submittedName>
        <fullName evidence="9">Peptidase M50</fullName>
    </submittedName>
</protein>
<dbReference type="GO" id="GO:0004222">
    <property type="term" value="F:metalloendopeptidase activity"/>
    <property type="evidence" value="ECO:0007669"/>
    <property type="project" value="InterPro"/>
</dbReference>
<gene>
    <name evidence="9" type="ORF">CJ668_04890</name>
</gene>
<organism evidence="9 10">
    <name type="scientific">Aliarcobacter cryaerophilus</name>
    <dbReference type="NCBI Taxonomy" id="28198"/>
    <lineage>
        <taxon>Bacteria</taxon>
        <taxon>Pseudomonadati</taxon>
        <taxon>Campylobacterota</taxon>
        <taxon>Epsilonproteobacteria</taxon>
        <taxon>Campylobacterales</taxon>
        <taxon>Arcobacteraceae</taxon>
        <taxon>Aliarcobacter</taxon>
    </lineage>
</organism>
<evidence type="ECO:0000256" key="4">
    <source>
        <dbReference type="ARBA" id="ARBA00022692"/>
    </source>
</evidence>
<keyword evidence="5 7" id="KW-1133">Transmembrane helix</keyword>
<dbReference type="PANTHER" id="PTHR13325">
    <property type="entry name" value="PROTEASE M50 MEMBRANE-BOUND TRANSCRIPTION FACTOR SITE 2 PROTEASE"/>
    <property type="match status" value="1"/>
</dbReference>
<feature type="transmembrane region" description="Helical" evidence="7">
    <location>
        <begin position="220"/>
        <end position="239"/>
    </location>
</feature>
<evidence type="ECO:0000256" key="1">
    <source>
        <dbReference type="ARBA" id="ARBA00001947"/>
    </source>
</evidence>
<comment type="subcellular location">
    <subcellularLocation>
        <location evidence="2">Endomembrane system</location>
        <topology evidence="2">Multi-pass membrane protein</topology>
    </subcellularLocation>
</comment>
<feature type="transmembrane region" description="Helical" evidence="7">
    <location>
        <begin position="382"/>
        <end position="401"/>
    </location>
</feature>
<evidence type="ECO:0000256" key="5">
    <source>
        <dbReference type="ARBA" id="ARBA00022989"/>
    </source>
</evidence>
<dbReference type="RefSeq" id="WP_105913394.1">
    <property type="nucleotide sequence ID" value="NZ_JAMXDV010000014.1"/>
</dbReference>